<keyword evidence="1" id="KW-0472">Membrane</keyword>
<dbReference type="EMBL" id="FWXD01000010">
    <property type="protein sequence ID" value="SMC25053.1"/>
    <property type="molecule type" value="Genomic_DNA"/>
</dbReference>
<dbReference type="CDD" id="cd01949">
    <property type="entry name" value="GGDEF"/>
    <property type="match status" value="1"/>
</dbReference>
<feature type="domain" description="GGDEF" evidence="2">
    <location>
        <begin position="249"/>
        <end position="382"/>
    </location>
</feature>
<dbReference type="InterPro" id="IPR043128">
    <property type="entry name" value="Rev_trsase/Diguanyl_cyclase"/>
</dbReference>
<dbReference type="InterPro" id="IPR029787">
    <property type="entry name" value="Nucleotide_cyclase"/>
</dbReference>
<dbReference type="NCBIfam" id="TIGR00254">
    <property type="entry name" value="GGDEF"/>
    <property type="match status" value="1"/>
</dbReference>
<dbReference type="PROSITE" id="PS50887">
    <property type="entry name" value="GGDEF"/>
    <property type="match status" value="1"/>
</dbReference>
<dbReference type="InterPro" id="IPR000160">
    <property type="entry name" value="GGDEF_dom"/>
</dbReference>
<dbReference type="InterPro" id="IPR052163">
    <property type="entry name" value="DGC-Regulatory_Protein"/>
</dbReference>
<dbReference type="PANTHER" id="PTHR46663:SF2">
    <property type="entry name" value="GGDEF DOMAIN-CONTAINING PROTEIN"/>
    <property type="match status" value="1"/>
</dbReference>
<reference evidence="3 4" key="1">
    <citation type="submission" date="2017-04" db="EMBL/GenBank/DDBJ databases">
        <authorList>
            <person name="Afonso C.L."/>
            <person name="Miller P.J."/>
            <person name="Scott M.A."/>
            <person name="Spackman E."/>
            <person name="Goraichik I."/>
            <person name="Dimitrov K.M."/>
            <person name="Suarez D.L."/>
            <person name="Swayne D.E."/>
        </authorList>
    </citation>
    <scope>NUCLEOTIDE SEQUENCE [LARGE SCALE GENOMIC DNA]</scope>
    <source>
        <strain evidence="3 4">DSM 23236</strain>
    </source>
</reference>
<dbReference type="AlphaFoldDB" id="A0A1W1XM74"/>
<feature type="transmembrane region" description="Helical" evidence="1">
    <location>
        <begin position="118"/>
        <end position="137"/>
    </location>
</feature>
<accession>A0A1W1XM74</accession>
<feature type="transmembrane region" description="Helical" evidence="1">
    <location>
        <begin position="64"/>
        <end position="85"/>
    </location>
</feature>
<dbReference type="STRING" id="1121001.SAMN02745857_02048"/>
<feature type="transmembrane region" description="Helical" evidence="1">
    <location>
        <begin position="149"/>
        <end position="176"/>
    </location>
</feature>
<feature type="transmembrane region" description="Helical" evidence="1">
    <location>
        <begin position="182"/>
        <end position="201"/>
    </location>
</feature>
<evidence type="ECO:0000313" key="3">
    <source>
        <dbReference type="EMBL" id="SMC25053.1"/>
    </source>
</evidence>
<protein>
    <submittedName>
        <fullName evidence="3">Diguanylate cyclase (GGDEF) domain-containing protein</fullName>
    </submittedName>
</protein>
<keyword evidence="4" id="KW-1185">Reference proteome</keyword>
<dbReference type="Proteomes" id="UP000192761">
    <property type="component" value="Unassembled WGS sequence"/>
</dbReference>
<name>A0A1W1XM74_9NEIS</name>
<dbReference type="Gene3D" id="3.30.70.270">
    <property type="match status" value="1"/>
</dbReference>
<dbReference type="PANTHER" id="PTHR46663">
    <property type="entry name" value="DIGUANYLATE CYCLASE DGCT-RELATED"/>
    <property type="match status" value="1"/>
</dbReference>
<feature type="transmembrane region" description="Helical" evidence="1">
    <location>
        <begin position="92"/>
        <end position="112"/>
    </location>
</feature>
<evidence type="ECO:0000259" key="2">
    <source>
        <dbReference type="PROSITE" id="PS50887"/>
    </source>
</evidence>
<dbReference type="OrthoDB" id="9813903at2"/>
<evidence type="ECO:0000256" key="1">
    <source>
        <dbReference type="SAM" id="Phobius"/>
    </source>
</evidence>
<keyword evidence="1" id="KW-0812">Transmembrane</keyword>
<dbReference type="RefSeq" id="WP_084090701.1">
    <property type="nucleotide sequence ID" value="NZ_FWXD01000010.1"/>
</dbReference>
<proteinExistence type="predicted"/>
<organism evidence="3 4">
    <name type="scientific">Andreprevotia lacus DSM 23236</name>
    <dbReference type="NCBI Taxonomy" id="1121001"/>
    <lineage>
        <taxon>Bacteria</taxon>
        <taxon>Pseudomonadati</taxon>
        <taxon>Pseudomonadota</taxon>
        <taxon>Betaproteobacteria</taxon>
        <taxon>Neisseriales</taxon>
        <taxon>Chitinibacteraceae</taxon>
        <taxon>Andreprevotia</taxon>
    </lineage>
</organism>
<dbReference type="Pfam" id="PF00990">
    <property type="entry name" value="GGDEF"/>
    <property type="match status" value="1"/>
</dbReference>
<feature type="transmembrane region" description="Helical" evidence="1">
    <location>
        <begin position="36"/>
        <end position="58"/>
    </location>
</feature>
<feature type="transmembrane region" description="Helical" evidence="1">
    <location>
        <begin position="6"/>
        <end position="24"/>
    </location>
</feature>
<evidence type="ECO:0000313" key="4">
    <source>
        <dbReference type="Proteomes" id="UP000192761"/>
    </source>
</evidence>
<dbReference type="SMART" id="SM00267">
    <property type="entry name" value="GGDEF"/>
    <property type="match status" value="1"/>
</dbReference>
<gene>
    <name evidence="3" type="ORF">SAMN02745857_02048</name>
</gene>
<keyword evidence="1" id="KW-1133">Transmembrane helix</keyword>
<dbReference type="SUPFAM" id="SSF55073">
    <property type="entry name" value="Nucleotide cyclase"/>
    <property type="match status" value="1"/>
</dbReference>
<sequence length="393" mass="43877">MPHHIVHAIGSTCYFVFFVLFWWVSRIPRTNQGANWWAAAMAFGLLARLTFLLVLPQHDAQQTAMLYSTLNVLEKLCLVIGLVRFFDLPFKLRWFVLATLMVEFWLLVAWFAGFSPSVRGIGVAMFNAGMLSCAAWMTWRQRHELPSRLLLVASLASGLLVLHWATGFIIIGFWPAWSVQGFLLGTFLVGLQYLSLLATVLQQFQQRLIEAESRALEMAFLDPLTGLSNQRYMRSLFEQALLLATRPHQLVAIIYIDLDNFKPINDTAGHHAGDEVLKVVASRLKSATRSTDICARLGGDEFVAICTQLDQPDQVHSIADKLLEVLTTPINVDGREHVLGASMGISLYPLHGTSLPALLEYADTAMYHIKRHGKNGYCLHGAEPDSSSPPVTT</sequence>